<evidence type="ECO:0000313" key="1">
    <source>
        <dbReference type="Proteomes" id="UP000887565"/>
    </source>
</evidence>
<protein>
    <submittedName>
        <fullName evidence="2">Uncharacterized protein</fullName>
    </submittedName>
</protein>
<dbReference type="WBParaSite" id="nRc.2.0.1.t35867-RA">
    <property type="protein sequence ID" value="nRc.2.0.1.t35867-RA"/>
    <property type="gene ID" value="nRc.2.0.1.g35867"/>
</dbReference>
<reference evidence="2" key="1">
    <citation type="submission" date="2022-11" db="UniProtKB">
        <authorList>
            <consortium name="WormBaseParasite"/>
        </authorList>
    </citation>
    <scope>IDENTIFICATION</scope>
</reference>
<keyword evidence="1" id="KW-1185">Reference proteome</keyword>
<dbReference type="AlphaFoldDB" id="A0A915KAY4"/>
<sequence>MLTKNKDEAAMLVDANKTISPTFPGVGKKPLNIGGLIVKWPSKETVDTALASERPRPVRCATSGKDNMVRHRRLLRGRLMKRRGKGKPPPRSAMGGMKLIKIEAGVVDDTIEFEDQRRNPKIAERRVLFYKLNCKGLFWLDEKWPEWEGRQKEEKNMKTETTRESDERNDKAMTITIYMNDGYCLRPWKISSFIFIKKSPKHK</sequence>
<organism evidence="1 2">
    <name type="scientific">Romanomermis culicivorax</name>
    <name type="common">Nematode worm</name>
    <dbReference type="NCBI Taxonomy" id="13658"/>
    <lineage>
        <taxon>Eukaryota</taxon>
        <taxon>Metazoa</taxon>
        <taxon>Ecdysozoa</taxon>
        <taxon>Nematoda</taxon>
        <taxon>Enoplea</taxon>
        <taxon>Dorylaimia</taxon>
        <taxon>Mermithida</taxon>
        <taxon>Mermithoidea</taxon>
        <taxon>Mermithidae</taxon>
        <taxon>Romanomermis</taxon>
    </lineage>
</organism>
<accession>A0A915KAY4</accession>
<dbReference type="Proteomes" id="UP000887565">
    <property type="component" value="Unplaced"/>
</dbReference>
<name>A0A915KAY4_ROMCU</name>
<proteinExistence type="predicted"/>
<evidence type="ECO:0000313" key="2">
    <source>
        <dbReference type="WBParaSite" id="nRc.2.0.1.t35867-RA"/>
    </source>
</evidence>